<dbReference type="GO" id="GO:0060070">
    <property type="term" value="P:canonical Wnt signaling pathway"/>
    <property type="evidence" value="ECO:0007669"/>
    <property type="project" value="TreeGrafter"/>
</dbReference>
<evidence type="ECO:0000256" key="8">
    <source>
        <dbReference type="ARBA" id="ARBA00023288"/>
    </source>
</evidence>
<evidence type="ECO:0000256" key="9">
    <source>
        <dbReference type="RuleBase" id="RU003500"/>
    </source>
</evidence>
<dbReference type="Proteomes" id="UP000887013">
    <property type="component" value="Unassembled WGS sequence"/>
</dbReference>
<dbReference type="InterPro" id="IPR009143">
    <property type="entry name" value="Wnt6"/>
</dbReference>
<reference evidence="10" key="1">
    <citation type="submission" date="2020-08" db="EMBL/GenBank/DDBJ databases">
        <title>Multicomponent nature underlies the extraordinary mechanical properties of spider dragline silk.</title>
        <authorList>
            <person name="Kono N."/>
            <person name="Nakamura H."/>
            <person name="Mori M."/>
            <person name="Yoshida Y."/>
            <person name="Ohtoshi R."/>
            <person name="Malay A.D."/>
            <person name="Moran D.A.P."/>
            <person name="Tomita M."/>
            <person name="Numata K."/>
            <person name="Arakawa K."/>
        </authorList>
    </citation>
    <scope>NUCLEOTIDE SEQUENCE</scope>
</reference>
<keyword evidence="8" id="KW-0449">Lipoprotein</keyword>
<dbReference type="InterPro" id="IPR043158">
    <property type="entry name" value="Wnt_C"/>
</dbReference>
<evidence type="ECO:0000313" key="11">
    <source>
        <dbReference type="Proteomes" id="UP000887013"/>
    </source>
</evidence>
<proteinExistence type="inferred from homology"/>
<dbReference type="GO" id="GO:0045165">
    <property type="term" value="P:cell fate commitment"/>
    <property type="evidence" value="ECO:0007669"/>
    <property type="project" value="TreeGrafter"/>
</dbReference>
<keyword evidence="5" id="KW-0272">Extracellular matrix</keyword>
<keyword evidence="4" id="KW-0964">Secreted</keyword>
<dbReference type="InterPro" id="IPR005817">
    <property type="entry name" value="Wnt"/>
</dbReference>
<dbReference type="SMART" id="SM00097">
    <property type="entry name" value="WNT1"/>
    <property type="match status" value="1"/>
</dbReference>
<keyword evidence="11" id="KW-1185">Reference proteome</keyword>
<keyword evidence="7" id="KW-1015">Disulfide bond</keyword>
<dbReference type="GO" id="GO:0005109">
    <property type="term" value="F:frizzled binding"/>
    <property type="evidence" value="ECO:0007669"/>
    <property type="project" value="TreeGrafter"/>
</dbReference>
<dbReference type="FunFam" id="3.30.2460.20:FF:000001">
    <property type="entry name" value="Wnt homolog"/>
    <property type="match status" value="1"/>
</dbReference>
<dbReference type="CDD" id="cd19338">
    <property type="entry name" value="Wnt_Wnt6"/>
    <property type="match status" value="1"/>
</dbReference>
<dbReference type="GO" id="GO:0030182">
    <property type="term" value="P:neuron differentiation"/>
    <property type="evidence" value="ECO:0007669"/>
    <property type="project" value="TreeGrafter"/>
</dbReference>
<evidence type="ECO:0000256" key="4">
    <source>
        <dbReference type="ARBA" id="ARBA00022525"/>
    </source>
</evidence>
<dbReference type="Gene3D" id="3.30.2460.20">
    <property type="match status" value="1"/>
</dbReference>
<dbReference type="InterPro" id="IPR018161">
    <property type="entry name" value="Wnt_CS"/>
</dbReference>
<dbReference type="PANTHER" id="PTHR12027">
    <property type="entry name" value="WNT RELATED"/>
    <property type="match status" value="1"/>
</dbReference>
<dbReference type="PANTHER" id="PTHR12027:SF99">
    <property type="entry name" value="PROTEIN WNT"/>
    <property type="match status" value="1"/>
</dbReference>
<accession>A0A8X6Q5N9</accession>
<name>A0A8X6Q5N9_NEPPI</name>
<evidence type="ECO:0000256" key="2">
    <source>
        <dbReference type="ARBA" id="ARBA00005683"/>
    </source>
</evidence>
<organism evidence="10 11">
    <name type="scientific">Nephila pilipes</name>
    <name type="common">Giant wood spider</name>
    <name type="synonym">Nephila maculata</name>
    <dbReference type="NCBI Taxonomy" id="299642"/>
    <lineage>
        <taxon>Eukaryota</taxon>
        <taxon>Metazoa</taxon>
        <taxon>Ecdysozoa</taxon>
        <taxon>Arthropoda</taxon>
        <taxon>Chelicerata</taxon>
        <taxon>Arachnida</taxon>
        <taxon>Araneae</taxon>
        <taxon>Araneomorphae</taxon>
        <taxon>Entelegynae</taxon>
        <taxon>Araneoidea</taxon>
        <taxon>Nephilidae</taxon>
        <taxon>Nephila</taxon>
    </lineage>
</organism>
<evidence type="ECO:0000313" key="10">
    <source>
        <dbReference type="EMBL" id="GFT97215.1"/>
    </source>
</evidence>
<evidence type="ECO:0000256" key="6">
    <source>
        <dbReference type="ARBA" id="ARBA00022687"/>
    </source>
</evidence>
<dbReference type="GO" id="GO:0005615">
    <property type="term" value="C:extracellular space"/>
    <property type="evidence" value="ECO:0007669"/>
    <property type="project" value="TreeGrafter"/>
</dbReference>
<evidence type="ECO:0000256" key="1">
    <source>
        <dbReference type="ARBA" id="ARBA00004498"/>
    </source>
</evidence>
<comment type="similarity">
    <text evidence="2 9">Belongs to the Wnt family.</text>
</comment>
<keyword evidence="3 9" id="KW-0217">Developmental protein</keyword>
<keyword evidence="6 9" id="KW-0879">Wnt signaling pathway</keyword>
<protein>
    <recommendedName>
        <fullName evidence="9">Protein Wnt</fullName>
    </recommendedName>
</protein>
<comment type="caution">
    <text evidence="10">The sequence shown here is derived from an EMBL/GenBank/DDBJ whole genome shotgun (WGS) entry which is preliminary data.</text>
</comment>
<dbReference type="GO" id="GO:0000902">
    <property type="term" value="P:cell morphogenesis"/>
    <property type="evidence" value="ECO:0007669"/>
    <property type="project" value="UniProtKB-ARBA"/>
</dbReference>
<gene>
    <name evidence="10" type="primary">Wnt5a</name>
    <name evidence="10" type="ORF">NPIL_232051</name>
</gene>
<dbReference type="EMBL" id="BMAW01026406">
    <property type="protein sequence ID" value="GFT97215.1"/>
    <property type="molecule type" value="Genomic_DNA"/>
</dbReference>
<comment type="subcellular location">
    <subcellularLocation>
        <location evidence="1 9">Secreted</location>
        <location evidence="1 9">Extracellular space</location>
        <location evidence="1 9">Extracellular matrix</location>
    </subcellularLocation>
</comment>
<evidence type="ECO:0000256" key="7">
    <source>
        <dbReference type="ARBA" id="ARBA00023157"/>
    </source>
</evidence>
<dbReference type="Pfam" id="PF00110">
    <property type="entry name" value="wnt"/>
    <property type="match status" value="1"/>
</dbReference>
<dbReference type="AlphaFoldDB" id="A0A8X6Q5N9"/>
<dbReference type="GO" id="GO:0005125">
    <property type="term" value="F:cytokine activity"/>
    <property type="evidence" value="ECO:0007669"/>
    <property type="project" value="TreeGrafter"/>
</dbReference>
<dbReference type="PROSITE" id="PS00246">
    <property type="entry name" value="WNT1"/>
    <property type="match status" value="1"/>
</dbReference>
<comment type="function">
    <text evidence="9">Ligand for members of the frizzled family of seven transmembrane receptors.</text>
</comment>
<dbReference type="GO" id="GO:0007517">
    <property type="term" value="P:muscle organ development"/>
    <property type="evidence" value="ECO:0007669"/>
    <property type="project" value="UniProtKB-ARBA"/>
</dbReference>
<evidence type="ECO:0000256" key="5">
    <source>
        <dbReference type="ARBA" id="ARBA00022530"/>
    </source>
</evidence>
<dbReference type="PRINTS" id="PR01349">
    <property type="entry name" value="WNTPROTEIN"/>
</dbReference>
<sequence>MPQKRRIQGPSACREADWSIPQTIGGIPVEKPDEKLKPRMTKAHAARGGCFLLLLPLVRASWWLLGMPAAYQTSLELKPTTYQTYCRKLQYLVERQRELCGMNPNILQTVGRGAKMGIDECQHQFRMSRWNCTTFSNSSTVFGGVMDVRSREKAYVYAISAAGVAYSVTRACSKGELGECRCDELVRKRDNGGRWKWGGCSDDIKFGARFSKDFVDSGEDQRTPEGLMNIHNNEAGRRGLRSKMELVCKCHGVSGSCSMRVCWRRLKPFREIGDLLTSKFDGATLVKAVERRHKVKLRPVRKNVKRPSKKDLVFLDDSPDYCVRNETTGVLGTRGRLCNSTSYGMDGCRLLCCGRGYQTVIREVEEKCQCKFVWCCRVHCEMCSFKKEEHYCN</sequence>
<dbReference type="OrthoDB" id="5945655at2759"/>
<evidence type="ECO:0000256" key="3">
    <source>
        <dbReference type="ARBA" id="ARBA00022473"/>
    </source>
</evidence>